<protein>
    <submittedName>
        <fullName evidence="1">Uncharacterized protein</fullName>
    </submittedName>
</protein>
<proteinExistence type="predicted"/>
<evidence type="ECO:0000313" key="2">
    <source>
        <dbReference type="Proteomes" id="UP000255061"/>
    </source>
</evidence>
<accession>A0A380B5V2</accession>
<dbReference type="Proteomes" id="UP000255061">
    <property type="component" value="Unassembled WGS sequence"/>
</dbReference>
<dbReference type="AlphaFoldDB" id="A0A380B5V2"/>
<reference evidence="1 2" key="1">
    <citation type="submission" date="2018-06" db="EMBL/GenBank/DDBJ databases">
        <authorList>
            <consortium name="Pathogen Informatics"/>
            <person name="Doyle S."/>
        </authorList>
    </citation>
    <scope>NUCLEOTIDE SEQUENCE [LARGE SCALE GENOMIC DNA]</scope>
    <source>
        <strain evidence="1 2">NCTC10736</strain>
    </source>
</reference>
<gene>
    <name evidence="1" type="ORF">NCTC10736_03512</name>
</gene>
<name>A0A380B5V2_9GAMM</name>
<sequence>MDGELAFAGAGMHPSEAIANLAMSTRGFQLRWGRLGASKEDRTSSPPWSGVG</sequence>
<evidence type="ECO:0000313" key="1">
    <source>
        <dbReference type="EMBL" id="SUI92565.1"/>
    </source>
</evidence>
<organism evidence="1 2">
    <name type="scientific">Shewanella morhuae</name>
    <dbReference type="NCBI Taxonomy" id="365591"/>
    <lineage>
        <taxon>Bacteria</taxon>
        <taxon>Pseudomonadati</taxon>
        <taxon>Pseudomonadota</taxon>
        <taxon>Gammaproteobacteria</taxon>
        <taxon>Alteromonadales</taxon>
        <taxon>Shewanellaceae</taxon>
        <taxon>Shewanella</taxon>
    </lineage>
</organism>
<dbReference type="EMBL" id="UGYV01000001">
    <property type="protein sequence ID" value="SUI92565.1"/>
    <property type="molecule type" value="Genomic_DNA"/>
</dbReference>